<keyword evidence="5 7" id="KW-0472">Membrane</keyword>
<dbReference type="PANTHER" id="PTHR23320">
    <property type="entry name" value="MEMBRANE-SPANNING 4-DOMAINS SUBFAMILY A MS4A -RELATED"/>
    <property type="match status" value="1"/>
</dbReference>
<proteinExistence type="inferred from homology"/>
<evidence type="ECO:0000256" key="7">
    <source>
        <dbReference type="SAM" id="Phobius"/>
    </source>
</evidence>
<feature type="transmembrane region" description="Helical" evidence="7">
    <location>
        <begin position="74"/>
        <end position="93"/>
    </location>
</feature>
<evidence type="ECO:0000256" key="4">
    <source>
        <dbReference type="ARBA" id="ARBA00022989"/>
    </source>
</evidence>
<reference evidence="8" key="1">
    <citation type="submission" date="2025-08" db="UniProtKB">
        <authorList>
            <consortium name="Ensembl"/>
        </authorList>
    </citation>
    <scope>IDENTIFICATION</scope>
</reference>
<sequence>MEAGPSGVVLLTQIIPQPHSSDSSAPPRPLRKFYQGEPLALGITQILMGIVQVAFGIILSLANGYQIIAIQAGTPFWTGILYILSGFICVAAAKNPKISLVKAMLAMNTLSAIVAGVGIILYSLSLIFYYPRGTCQWIEESKSCAPTSRVPADTMLGVTMILLAFTILEFCISISSAAFGCKTLCRDSYGDTSVVIYQNMGPPAALTNDPPPSPTPLPGHPDPLSRAPRQPPADPNHCELLPALQWPPEGSEASGPAPWMVTTGTRS</sequence>
<dbReference type="AlphaFoldDB" id="A0A8C3FGG0"/>
<evidence type="ECO:0000313" key="8">
    <source>
        <dbReference type="Ensembl" id="ENSCPBP00000008588.1"/>
    </source>
</evidence>
<feature type="transmembrane region" description="Helical" evidence="7">
    <location>
        <begin position="105"/>
        <end position="130"/>
    </location>
</feature>
<feature type="region of interest" description="Disordered" evidence="6">
    <location>
        <begin position="205"/>
        <end position="267"/>
    </location>
</feature>
<dbReference type="GO" id="GO:0016020">
    <property type="term" value="C:membrane"/>
    <property type="evidence" value="ECO:0007669"/>
    <property type="project" value="UniProtKB-SubCell"/>
</dbReference>
<organism evidence="8 9">
    <name type="scientific">Chrysemys picta bellii</name>
    <name type="common">Western painted turtle</name>
    <name type="synonym">Emys bellii</name>
    <dbReference type="NCBI Taxonomy" id="8478"/>
    <lineage>
        <taxon>Eukaryota</taxon>
        <taxon>Metazoa</taxon>
        <taxon>Chordata</taxon>
        <taxon>Craniata</taxon>
        <taxon>Vertebrata</taxon>
        <taxon>Euteleostomi</taxon>
        <taxon>Archelosauria</taxon>
        <taxon>Testudinata</taxon>
        <taxon>Testudines</taxon>
        <taxon>Cryptodira</taxon>
        <taxon>Durocryptodira</taxon>
        <taxon>Testudinoidea</taxon>
        <taxon>Emydidae</taxon>
        <taxon>Chrysemys</taxon>
    </lineage>
</organism>
<evidence type="ECO:0008006" key="10">
    <source>
        <dbReference type="Google" id="ProtNLM"/>
    </source>
</evidence>
<keyword evidence="4 7" id="KW-1133">Transmembrane helix</keyword>
<accession>A0A8C3FGG0</accession>
<dbReference type="InterPro" id="IPR030417">
    <property type="entry name" value="MS4A"/>
</dbReference>
<dbReference type="PANTHER" id="PTHR23320:SF128">
    <property type="entry name" value="MEMBRANE-SPANNING 4-DOMAINS SUBFAMILY A MEMBER 4A"/>
    <property type="match status" value="1"/>
</dbReference>
<dbReference type="GeneTree" id="ENSGT00940000163727"/>
<evidence type="ECO:0000256" key="6">
    <source>
        <dbReference type="SAM" id="MobiDB-lite"/>
    </source>
</evidence>
<reference evidence="8" key="2">
    <citation type="submission" date="2025-09" db="UniProtKB">
        <authorList>
            <consortium name="Ensembl"/>
        </authorList>
    </citation>
    <scope>IDENTIFICATION</scope>
</reference>
<keyword evidence="3 7" id="KW-0812">Transmembrane</keyword>
<comment type="subcellular location">
    <subcellularLocation>
        <location evidence="1">Membrane</location>
        <topology evidence="1">Multi-pass membrane protein</topology>
    </subcellularLocation>
</comment>
<dbReference type="Proteomes" id="UP000694380">
    <property type="component" value="Unplaced"/>
</dbReference>
<evidence type="ECO:0000256" key="5">
    <source>
        <dbReference type="ARBA" id="ARBA00023136"/>
    </source>
</evidence>
<keyword evidence="9" id="KW-1185">Reference proteome</keyword>
<dbReference type="Ensembl" id="ENSCPBT00000010306.1">
    <property type="protein sequence ID" value="ENSCPBP00000008588.1"/>
    <property type="gene ID" value="ENSCPBG00000006674.1"/>
</dbReference>
<name>A0A8C3FGG0_CHRPI</name>
<comment type="similarity">
    <text evidence="2">Belongs to the MS4A family.</text>
</comment>
<feature type="compositionally biased region" description="Pro residues" evidence="6">
    <location>
        <begin position="209"/>
        <end position="221"/>
    </location>
</feature>
<dbReference type="Pfam" id="PF04103">
    <property type="entry name" value="CD20"/>
    <property type="match status" value="1"/>
</dbReference>
<evidence type="ECO:0000256" key="2">
    <source>
        <dbReference type="ARBA" id="ARBA00009565"/>
    </source>
</evidence>
<feature type="transmembrane region" description="Helical" evidence="7">
    <location>
        <begin position="39"/>
        <end position="62"/>
    </location>
</feature>
<evidence type="ECO:0000256" key="1">
    <source>
        <dbReference type="ARBA" id="ARBA00004141"/>
    </source>
</evidence>
<evidence type="ECO:0000256" key="3">
    <source>
        <dbReference type="ARBA" id="ARBA00022692"/>
    </source>
</evidence>
<protein>
    <recommendedName>
        <fullName evidence="10">Membrane-spanning 4-domains subfamily A member 4A</fullName>
    </recommendedName>
</protein>
<evidence type="ECO:0000313" key="9">
    <source>
        <dbReference type="Proteomes" id="UP000694380"/>
    </source>
</evidence>
<feature type="transmembrane region" description="Helical" evidence="7">
    <location>
        <begin position="155"/>
        <end position="179"/>
    </location>
</feature>
<dbReference type="InterPro" id="IPR007237">
    <property type="entry name" value="CD20-like"/>
</dbReference>